<reference evidence="1 2" key="1">
    <citation type="submission" date="2020-08" db="EMBL/GenBank/DDBJ databases">
        <title>Genomic Encyclopedia of Type Strains, Phase III (KMG-III): the genomes of soil and plant-associated and newly described type strains.</title>
        <authorList>
            <person name="Whitman W."/>
        </authorList>
    </citation>
    <scope>NUCLEOTIDE SEQUENCE [LARGE SCALE GENOMIC DNA]</scope>
    <source>
        <strain evidence="1 2">CECT 8960</strain>
    </source>
</reference>
<keyword evidence="2" id="KW-1185">Reference proteome</keyword>
<dbReference type="AlphaFoldDB" id="A0A7W7Q3S8"/>
<dbReference type="Proteomes" id="UP000520767">
    <property type="component" value="Unassembled WGS sequence"/>
</dbReference>
<name>A0A7W7Q3S8_9PSEU</name>
<protein>
    <recommendedName>
        <fullName evidence="3">Excreted virulence factor EspC (Type VII ESX diderm)</fullName>
    </recommendedName>
</protein>
<organism evidence="1 2">
    <name type="scientific">Actinophytocola algeriensis</name>
    <dbReference type="NCBI Taxonomy" id="1768010"/>
    <lineage>
        <taxon>Bacteria</taxon>
        <taxon>Bacillati</taxon>
        <taxon>Actinomycetota</taxon>
        <taxon>Actinomycetes</taxon>
        <taxon>Pseudonocardiales</taxon>
        <taxon>Pseudonocardiaceae</taxon>
    </lineage>
</organism>
<dbReference type="EMBL" id="JACHJQ010000003">
    <property type="protein sequence ID" value="MBB4906490.1"/>
    <property type="molecule type" value="Genomic_DNA"/>
</dbReference>
<gene>
    <name evidence="1" type="ORF">FHR82_002710</name>
</gene>
<accession>A0A7W7Q3S8</accession>
<dbReference type="RefSeq" id="WP_311771052.1">
    <property type="nucleotide sequence ID" value="NZ_JACHJQ010000003.1"/>
</dbReference>
<proteinExistence type="predicted"/>
<comment type="caution">
    <text evidence="1">The sequence shown here is derived from an EMBL/GenBank/DDBJ whole genome shotgun (WGS) entry which is preliminary data.</text>
</comment>
<evidence type="ECO:0000313" key="1">
    <source>
        <dbReference type="EMBL" id="MBB4906490.1"/>
    </source>
</evidence>
<evidence type="ECO:0000313" key="2">
    <source>
        <dbReference type="Proteomes" id="UP000520767"/>
    </source>
</evidence>
<sequence length="96" mass="10006">MADGYEVDPAALRAASGGFYTGAAAVDQAAARLSVAQLVPAALGEVDAAYELAAAFAEFVGEHAEDIRRGAAWVTETGDGLVENADEYVRKDVFRV</sequence>
<evidence type="ECO:0008006" key="3">
    <source>
        <dbReference type="Google" id="ProtNLM"/>
    </source>
</evidence>